<protein>
    <submittedName>
        <fullName evidence="2">Methyltransferase, putative</fullName>
    </submittedName>
</protein>
<keyword evidence="2" id="KW-0489">Methyltransferase</keyword>
<dbReference type="Gene3D" id="1.20.120.460">
    <property type="entry name" value="protein pf1176 like"/>
    <property type="match status" value="1"/>
</dbReference>
<dbReference type="EMBL" id="LGFD01000010">
    <property type="protein sequence ID" value="KUK17990.1"/>
    <property type="molecule type" value="Genomic_DNA"/>
</dbReference>
<feature type="domain" description="DUF3216" evidence="1">
    <location>
        <begin position="5"/>
        <end position="95"/>
    </location>
</feature>
<dbReference type="Pfam" id="PF11505">
    <property type="entry name" value="DUF3216"/>
    <property type="match status" value="1"/>
</dbReference>
<evidence type="ECO:0000259" key="1">
    <source>
        <dbReference type="Pfam" id="PF11505"/>
    </source>
</evidence>
<proteinExistence type="predicted"/>
<dbReference type="AlphaFoldDB" id="A0A101EMC6"/>
<name>A0A101EMC6_9EURY</name>
<keyword evidence="2" id="KW-0808">Transferase</keyword>
<evidence type="ECO:0000313" key="2">
    <source>
        <dbReference type="EMBL" id="KUK17990.1"/>
    </source>
</evidence>
<dbReference type="RefSeq" id="WP_015849711.1">
    <property type="nucleotide sequence ID" value="NZ_LGFD01000010.1"/>
</dbReference>
<dbReference type="OMA" id="KYDEPRV"/>
<dbReference type="GO" id="GO:0032259">
    <property type="term" value="P:methylation"/>
    <property type="evidence" value="ECO:0007669"/>
    <property type="project" value="UniProtKB-KW"/>
</dbReference>
<accession>A0A101EMC6</accession>
<organism evidence="2 3">
    <name type="scientific">Thermococcus sibiricus</name>
    <dbReference type="NCBI Taxonomy" id="172049"/>
    <lineage>
        <taxon>Archaea</taxon>
        <taxon>Methanobacteriati</taxon>
        <taxon>Methanobacteriota</taxon>
        <taxon>Thermococci</taxon>
        <taxon>Thermococcales</taxon>
        <taxon>Thermococcaceae</taxon>
        <taxon>Thermococcus</taxon>
    </lineage>
</organism>
<comment type="caution">
    <text evidence="2">The sequence shown here is derived from an EMBL/GenBank/DDBJ whole genome shotgun (WGS) entry which is preliminary data.</text>
</comment>
<dbReference type="PATRIC" id="fig|172049.5.peg.1490"/>
<dbReference type="GeneID" id="8096447"/>
<dbReference type="InterPro" id="IPR023108">
    <property type="entry name" value="DUF3216"/>
</dbReference>
<dbReference type="GO" id="GO:0008168">
    <property type="term" value="F:methyltransferase activity"/>
    <property type="evidence" value="ECO:0007669"/>
    <property type="project" value="UniProtKB-KW"/>
</dbReference>
<sequence length="98" mass="11447">MEEAEKVKALCEKLGEKDLLRTIDSFIILQRELSTKKGEDFVNVAILGFLEGMLVSLRKKYPQNQDIQGLLELIRTKRAELEEKFRKPEIHLFEENVD</sequence>
<reference evidence="3" key="1">
    <citation type="journal article" date="2015" name="MBio">
        <title>Genome-Resolved Metagenomic Analysis Reveals Roles for Candidate Phyla and Other Microbial Community Members in Biogeochemical Transformations in Oil Reservoirs.</title>
        <authorList>
            <person name="Hu P."/>
            <person name="Tom L."/>
            <person name="Singh A."/>
            <person name="Thomas B.C."/>
            <person name="Baker B.J."/>
            <person name="Piceno Y.M."/>
            <person name="Andersen G.L."/>
            <person name="Banfield J.F."/>
        </authorList>
    </citation>
    <scope>NUCLEOTIDE SEQUENCE [LARGE SCALE GENOMIC DNA]</scope>
</reference>
<evidence type="ECO:0000313" key="3">
    <source>
        <dbReference type="Proteomes" id="UP000053911"/>
    </source>
</evidence>
<dbReference type="InterPro" id="IPR038317">
    <property type="entry name" value="Pf1176-like_sf"/>
</dbReference>
<dbReference type="Proteomes" id="UP000053911">
    <property type="component" value="Unassembled WGS sequence"/>
</dbReference>
<gene>
    <name evidence="2" type="ORF">XD54_0717</name>
</gene>